<dbReference type="InterPro" id="IPR049939">
    <property type="entry name" value="NifE-like"/>
</dbReference>
<evidence type="ECO:0000313" key="2">
    <source>
        <dbReference type="EMBL" id="QDR79100.1"/>
    </source>
</evidence>
<sequence length="430" mass="46473">MADPQWHDVQSCFNACALTGAAAFFAGIEDAVIVGNGPLWCYFYALRFLEHSCPDIANRFFCSQVDNNAVIYGTEEALLATLQTVKETTRPSVVFIESSCSVSLIGDDLAAIARQAAMPCPVICLESGGLSGGLQEGYRAAAKAYFSAIPLPQGLPRKAGTVNLLGATYGYYNAVSDVQEIKRLLGAAGYHVLACPGAGSCQDDIAVMAQAELNVVLHAELGLETALLLQAQYGIPYVAGLPPYGVEGSWDWLCSVAQVSGRTKQALAIAGQERALLERRLRNATQEMERIWGEMWFNQVLVAAPASTALGIAQAVRREWVDTTRLTIIAQGGILQPQIPAGLGRVIDAQKDGQALADCLNQLTAGLLLASSNERAWLYRSQQQAVVYQNIALPVYDEIRLSHRPFMGLQGAVHLLECLWERYIAVCQHP</sequence>
<dbReference type="InterPro" id="IPR000510">
    <property type="entry name" value="Nase/OxRdtase_comp1"/>
</dbReference>
<evidence type="ECO:0000259" key="1">
    <source>
        <dbReference type="Pfam" id="PF00148"/>
    </source>
</evidence>
<dbReference type="Gene3D" id="3.40.50.1980">
    <property type="entry name" value="Nitrogenase molybdenum iron protein domain"/>
    <property type="match status" value="2"/>
</dbReference>
<proteinExistence type="predicted"/>
<reference evidence="2 3" key="1">
    <citation type="submission" date="2019-02" db="EMBL/GenBank/DDBJ databases">
        <title>Closed genome of Sporomusa termitida DSM 4440.</title>
        <authorList>
            <person name="Poehlein A."/>
            <person name="Daniel R."/>
        </authorList>
    </citation>
    <scope>NUCLEOTIDE SEQUENCE [LARGE SCALE GENOMIC DNA]</scope>
    <source>
        <strain evidence="2 3">DSM 4440</strain>
    </source>
</reference>
<dbReference type="PANTHER" id="PTHR42956:SF1">
    <property type="entry name" value="NITROGENASE IRON-MOLYBDENUM COFACTOR BIOSYNTHESIS PROTEIN NIFE"/>
    <property type="match status" value="1"/>
</dbReference>
<dbReference type="OrthoDB" id="9767044at2"/>
<organism evidence="2 3">
    <name type="scientific">Sporomusa termitida</name>
    <dbReference type="NCBI Taxonomy" id="2377"/>
    <lineage>
        <taxon>Bacteria</taxon>
        <taxon>Bacillati</taxon>
        <taxon>Bacillota</taxon>
        <taxon>Negativicutes</taxon>
        <taxon>Selenomonadales</taxon>
        <taxon>Sporomusaceae</taxon>
        <taxon>Sporomusa</taxon>
    </lineage>
</organism>
<dbReference type="RefSeq" id="WP_144348794.1">
    <property type="nucleotide sequence ID" value="NZ_CP036259.1"/>
</dbReference>
<dbReference type="CDD" id="cd00316">
    <property type="entry name" value="Oxidoreductase_nitrogenase"/>
    <property type="match status" value="1"/>
</dbReference>
<dbReference type="PANTHER" id="PTHR42956">
    <property type="entry name" value="NITROGENASE IRON-MOLYBDENUM COFACTOR BIOSYNTHESIS PROTEIN NIFE"/>
    <property type="match status" value="1"/>
</dbReference>
<evidence type="ECO:0000313" key="3">
    <source>
        <dbReference type="Proteomes" id="UP000320776"/>
    </source>
</evidence>
<protein>
    <submittedName>
        <fullName evidence="2">Light-independent protochlorophyllide reductase subunit B</fullName>
        <ecNumber evidence="2">1.3.7.7</ecNumber>
    </submittedName>
</protein>
<dbReference type="AlphaFoldDB" id="A0A517DP06"/>
<keyword evidence="3" id="KW-1185">Reference proteome</keyword>
<keyword evidence="2" id="KW-0560">Oxidoreductase</keyword>
<accession>A0A517DP06</accession>
<dbReference type="Proteomes" id="UP000320776">
    <property type="component" value="Chromosome"/>
</dbReference>
<dbReference type="EC" id="1.3.7.7" evidence="2"/>
<dbReference type="EMBL" id="CP036259">
    <property type="protein sequence ID" value="QDR79100.1"/>
    <property type="molecule type" value="Genomic_DNA"/>
</dbReference>
<dbReference type="Pfam" id="PF00148">
    <property type="entry name" value="Oxidored_nitro"/>
    <property type="match status" value="1"/>
</dbReference>
<gene>
    <name evidence="2" type="primary">bchB_2</name>
    <name evidence="2" type="ORF">SPTER_03590</name>
</gene>
<dbReference type="KEGG" id="sted:SPTER_03590"/>
<dbReference type="SUPFAM" id="SSF53807">
    <property type="entry name" value="Helical backbone' metal receptor"/>
    <property type="match status" value="1"/>
</dbReference>
<name>A0A517DP06_9FIRM</name>
<feature type="domain" description="Nitrogenase/oxidoreductase component 1" evidence="1">
    <location>
        <begin position="16"/>
        <end position="419"/>
    </location>
</feature>
<dbReference type="GO" id="GO:0016491">
    <property type="term" value="F:oxidoreductase activity"/>
    <property type="evidence" value="ECO:0007669"/>
    <property type="project" value="UniProtKB-KW"/>
</dbReference>